<accession>X0UGH0</accession>
<name>X0UGH0_9ZZZZ</name>
<evidence type="ECO:0000313" key="1">
    <source>
        <dbReference type="EMBL" id="GAG04690.1"/>
    </source>
</evidence>
<dbReference type="AlphaFoldDB" id="X0UGH0"/>
<comment type="caution">
    <text evidence="1">The sequence shown here is derived from an EMBL/GenBank/DDBJ whole genome shotgun (WGS) entry which is preliminary data.</text>
</comment>
<organism evidence="1">
    <name type="scientific">marine sediment metagenome</name>
    <dbReference type="NCBI Taxonomy" id="412755"/>
    <lineage>
        <taxon>unclassified sequences</taxon>
        <taxon>metagenomes</taxon>
        <taxon>ecological metagenomes</taxon>
    </lineage>
</organism>
<proteinExistence type="predicted"/>
<dbReference type="EMBL" id="BARS01029453">
    <property type="protein sequence ID" value="GAG04690.1"/>
    <property type="molecule type" value="Genomic_DNA"/>
</dbReference>
<dbReference type="Pfam" id="PF25209">
    <property type="entry name" value="Phage_capsid_4"/>
    <property type="match status" value="1"/>
</dbReference>
<reference evidence="1" key="1">
    <citation type="journal article" date="2014" name="Front. Microbiol.">
        <title>High frequency of phylogenetically diverse reductive dehalogenase-homologous genes in deep subseafloor sedimentary metagenomes.</title>
        <authorList>
            <person name="Kawai M."/>
            <person name="Futagami T."/>
            <person name="Toyoda A."/>
            <person name="Takaki Y."/>
            <person name="Nishi S."/>
            <person name="Hori S."/>
            <person name="Arai W."/>
            <person name="Tsubouchi T."/>
            <person name="Morono Y."/>
            <person name="Uchiyama I."/>
            <person name="Ito T."/>
            <person name="Fujiyama A."/>
            <person name="Inagaki F."/>
            <person name="Takami H."/>
        </authorList>
    </citation>
    <scope>NUCLEOTIDE SEQUENCE</scope>
    <source>
        <strain evidence="1">Expedition CK06-06</strain>
    </source>
</reference>
<feature type="non-terminal residue" evidence="1">
    <location>
        <position position="1"/>
    </location>
</feature>
<gene>
    <name evidence="1" type="ORF">S01H1_46033</name>
</gene>
<protein>
    <submittedName>
        <fullName evidence="1">Uncharacterized protein</fullName>
    </submittedName>
</protein>
<sequence>TALHNTALRIANSSLVVGQGADAGLAGNTNVYQGRYQVVTTPYLSNASYTGFSAVAWYLLANPADMPVIETVFLNGKDTPTVESAQASFNTLGIQLRAYGDFGCALQEFRGGVRGSGA</sequence>